<accession>A0A0G4FUA7</accession>
<dbReference type="AlphaFoldDB" id="A0A0G4FUA7"/>
<name>A0A0G4FUA7_VITBC</name>
<dbReference type="InParanoid" id="A0A0G4FUA7"/>
<dbReference type="PhylomeDB" id="A0A0G4FUA7"/>
<dbReference type="VEuPathDB" id="CryptoDB:Vbra_16194"/>
<organism evidence="1 2">
    <name type="scientific">Vitrella brassicaformis (strain CCMP3155)</name>
    <dbReference type="NCBI Taxonomy" id="1169540"/>
    <lineage>
        <taxon>Eukaryota</taxon>
        <taxon>Sar</taxon>
        <taxon>Alveolata</taxon>
        <taxon>Colpodellida</taxon>
        <taxon>Vitrellaceae</taxon>
        <taxon>Vitrella</taxon>
    </lineage>
</organism>
<proteinExistence type="predicted"/>
<dbReference type="Proteomes" id="UP000041254">
    <property type="component" value="Unassembled WGS sequence"/>
</dbReference>
<keyword evidence="2" id="KW-1185">Reference proteome</keyword>
<evidence type="ECO:0000313" key="1">
    <source>
        <dbReference type="EMBL" id="CEM18292.1"/>
    </source>
</evidence>
<dbReference type="EMBL" id="CDMY01000499">
    <property type="protein sequence ID" value="CEM18292.1"/>
    <property type="molecule type" value="Genomic_DNA"/>
</dbReference>
<reference evidence="1 2" key="1">
    <citation type="submission" date="2014-11" db="EMBL/GenBank/DDBJ databases">
        <authorList>
            <person name="Zhu J."/>
            <person name="Qi W."/>
            <person name="Song R."/>
        </authorList>
    </citation>
    <scope>NUCLEOTIDE SEQUENCE [LARGE SCALE GENOMIC DNA]</scope>
</reference>
<protein>
    <submittedName>
        <fullName evidence="1">Uncharacterized protein</fullName>
    </submittedName>
</protein>
<gene>
    <name evidence="1" type="ORF">Vbra_16194</name>
</gene>
<evidence type="ECO:0000313" key="2">
    <source>
        <dbReference type="Proteomes" id="UP000041254"/>
    </source>
</evidence>
<sequence>MAYAPGYGWGGMGGAGIRYSSLSSSVTDIVLYNPQISRTEKAIGSRVDNHRLHNLMTQSPHAPVAGCSSTTAFLNASSDDVNWYRRLVLTDASHAFVAWVQLVELPMVGDPVGVTVYTTEPPVSGVGEAFKNRHPVTTRLARVALGSAVARMIFDR</sequence>